<organism evidence="4 5">
    <name type="scientific">Sugiyamaella lignohabitans</name>
    <dbReference type="NCBI Taxonomy" id="796027"/>
    <lineage>
        <taxon>Eukaryota</taxon>
        <taxon>Fungi</taxon>
        <taxon>Dikarya</taxon>
        <taxon>Ascomycota</taxon>
        <taxon>Saccharomycotina</taxon>
        <taxon>Dipodascomycetes</taxon>
        <taxon>Dipodascales</taxon>
        <taxon>Trichomonascaceae</taxon>
        <taxon>Sugiyamaella</taxon>
    </lineage>
</organism>
<dbReference type="InterPro" id="IPR035969">
    <property type="entry name" value="Rab-GAP_TBC_sf"/>
</dbReference>
<dbReference type="SUPFAM" id="SSF47923">
    <property type="entry name" value="Ypt/Rab-GAP domain of gyp1p"/>
    <property type="match status" value="2"/>
</dbReference>
<dbReference type="GeneID" id="30037503"/>
<feature type="domain" description="Rab-GAP TBC" evidence="3">
    <location>
        <begin position="343"/>
        <end position="521"/>
    </location>
</feature>
<dbReference type="Gene3D" id="1.10.472.80">
    <property type="entry name" value="Ypt/Rab-GAP domain of gyp1p, domain 3"/>
    <property type="match status" value="1"/>
</dbReference>
<dbReference type="AlphaFoldDB" id="A0A167EPK9"/>
<dbReference type="Proteomes" id="UP000189580">
    <property type="component" value="Chromosome d"/>
</dbReference>
<dbReference type="InterPro" id="IPR050302">
    <property type="entry name" value="Rab_GAP_TBC_domain"/>
</dbReference>
<feature type="region of interest" description="Disordered" evidence="2">
    <location>
        <begin position="220"/>
        <end position="247"/>
    </location>
</feature>
<dbReference type="Gene3D" id="1.10.10.750">
    <property type="entry name" value="Ypt/Rab-GAP domain of gyp1p, domain 1"/>
    <property type="match status" value="1"/>
</dbReference>
<protein>
    <submittedName>
        <fullName evidence="4">Gyp5p</fullName>
    </submittedName>
</protein>
<evidence type="ECO:0000259" key="3">
    <source>
        <dbReference type="PROSITE" id="PS50086"/>
    </source>
</evidence>
<feature type="compositionally biased region" description="Basic and acidic residues" evidence="2">
    <location>
        <begin position="25"/>
        <end position="55"/>
    </location>
</feature>
<dbReference type="RefSeq" id="XP_018736791.1">
    <property type="nucleotide sequence ID" value="XM_018882411.1"/>
</dbReference>
<reference evidence="4 5" key="1">
    <citation type="submission" date="2016-02" db="EMBL/GenBank/DDBJ databases">
        <title>Complete genome sequence and transcriptome regulation of the pentose utilising yeast Sugiyamaella lignohabitans.</title>
        <authorList>
            <person name="Bellasio M."/>
            <person name="Peymann A."/>
            <person name="Valli M."/>
            <person name="Sipitzky M."/>
            <person name="Graf A."/>
            <person name="Sauer M."/>
            <person name="Marx H."/>
            <person name="Mattanovich D."/>
        </authorList>
    </citation>
    <scope>NUCLEOTIDE SEQUENCE [LARGE SCALE GENOMIC DNA]</scope>
    <source>
        <strain evidence="4 5">CBS 10342</strain>
    </source>
</reference>
<accession>A0A167EPK9</accession>
<dbReference type="KEGG" id="slb:AWJ20_5279"/>
<dbReference type="SMART" id="SM00164">
    <property type="entry name" value="TBC"/>
    <property type="match status" value="1"/>
</dbReference>
<dbReference type="GO" id="GO:0031267">
    <property type="term" value="F:small GTPase binding"/>
    <property type="evidence" value="ECO:0007669"/>
    <property type="project" value="TreeGrafter"/>
</dbReference>
<dbReference type="Pfam" id="PF23436">
    <property type="entry name" value="RabGap-TBC_2"/>
    <property type="match status" value="1"/>
</dbReference>
<feature type="compositionally biased region" description="Basic and acidic residues" evidence="2">
    <location>
        <begin position="64"/>
        <end position="76"/>
    </location>
</feature>
<dbReference type="GO" id="GO:0005096">
    <property type="term" value="F:GTPase activator activity"/>
    <property type="evidence" value="ECO:0007669"/>
    <property type="project" value="TreeGrafter"/>
</dbReference>
<dbReference type="FunFam" id="1.10.472.80:FF:000027">
    <property type="entry name" value="GTPase activating protein (Evi5)"/>
    <property type="match status" value="1"/>
</dbReference>
<feature type="compositionally biased region" description="Pro residues" evidence="2">
    <location>
        <begin position="175"/>
        <end position="191"/>
    </location>
</feature>
<feature type="compositionally biased region" description="Low complexity" evidence="2">
    <location>
        <begin position="134"/>
        <end position="150"/>
    </location>
</feature>
<keyword evidence="1" id="KW-0175">Coiled coil</keyword>
<dbReference type="PANTHER" id="PTHR47219">
    <property type="entry name" value="RAB GTPASE-ACTIVATING PROTEIN 1-LIKE"/>
    <property type="match status" value="1"/>
</dbReference>
<dbReference type="Gene3D" id="1.10.8.270">
    <property type="entry name" value="putative rabgap domain of human tbc1 domain family member 14 like domains"/>
    <property type="match status" value="1"/>
</dbReference>
<gene>
    <name evidence="4" type="primary">GYP5</name>
    <name evidence="4" type="ORF">AWJ20_5279</name>
</gene>
<sequence>MSEENHQDHHDQPQDHSGSDGQVSDENHHNNEGQEGHHEVQNAGHEHDHQSDQHNGHTGSESAENSHDQDHDHVDKTATGGDDEHDIEEYGSPIVEPVDGIVKIEPLQSPRPVGEPDNEFHLTDSPTHNESGEAEAAAAEGENADAAANGTGFVTPDDTEAVSDEVSKGKLDSPEAPPPLPSRSAVPPPLPLNQLDPSIANAPPLPPRKRQPFFWLRGKSQSNASSNGVTYPERTHQVHKSSASSLSSPDYDLLLHRLDANNEGLKSRDAKEKDASATGILQIQQHFAQVKEQELQTAAATDSDGVIGGQEAIDWKFWSLVVSDYAHVARANPTELAAAIAHGFPPQLRGLIWQLVASSKSSTLEEVYQSIIQEPSPHEKAIKRDLSRTSFIKNANSDSLFRIIKAYSLFDPEVGYTQGMAFIAVPILINMSEPEAFCLLVRFMKDYGFRTMFLPEMPGLHLRLYQFDRIIEDTLPTVHVHLARQGVRSSMYASQWFLTLFAYKFPLQIVLRIFDIVVTEGIEAILRFGVALIKKNAAHIQTLEFDSVLTFLKERIFDPYVIDQPHLGGEAQYLVNDLVNDAYEVKLLPVTLHKYENEYTELHRIERERIEEVESLRQANGNLTLQVRRLETGMAALNQEHIEVANEMVQGRLEIARLKDENEQLSADLADLKLATEDQSKLADRELREEVSIPTKTCGDHRLTYLTRWKPSNSKMPSCWRPKNDSRTSSRTWKKIFRRPKSNTLR</sequence>
<feature type="compositionally biased region" description="Basic and acidic residues" evidence="2">
    <location>
        <begin position="1"/>
        <end position="18"/>
    </location>
</feature>
<dbReference type="OrthoDB" id="295078at2759"/>
<dbReference type="GO" id="GO:0030427">
    <property type="term" value="C:site of polarized growth"/>
    <property type="evidence" value="ECO:0007669"/>
    <property type="project" value="UniProtKB-ARBA"/>
</dbReference>
<feature type="coiled-coil region" evidence="1">
    <location>
        <begin position="648"/>
        <end position="675"/>
    </location>
</feature>
<name>A0A167EPK9_9ASCO</name>
<dbReference type="InterPro" id="IPR000195">
    <property type="entry name" value="Rab-GAP-TBC_dom"/>
</dbReference>
<evidence type="ECO:0000256" key="2">
    <source>
        <dbReference type="SAM" id="MobiDB-lite"/>
    </source>
</evidence>
<feature type="compositionally biased region" description="Polar residues" evidence="2">
    <location>
        <begin position="220"/>
        <end position="229"/>
    </location>
</feature>
<evidence type="ECO:0000313" key="5">
    <source>
        <dbReference type="Proteomes" id="UP000189580"/>
    </source>
</evidence>
<dbReference type="PANTHER" id="PTHR47219:SF9">
    <property type="entry name" value="GTPASE ACTIVATING PROTEIN AND CENTROSOME-ASSOCIATED, ISOFORM B"/>
    <property type="match status" value="1"/>
</dbReference>
<evidence type="ECO:0000313" key="4">
    <source>
        <dbReference type="EMBL" id="ANB14314.1"/>
    </source>
</evidence>
<keyword evidence="5" id="KW-1185">Reference proteome</keyword>
<evidence type="ECO:0000256" key="1">
    <source>
        <dbReference type="SAM" id="Coils"/>
    </source>
</evidence>
<dbReference type="PROSITE" id="PS50086">
    <property type="entry name" value="TBC_RABGAP"/>
    <property type="match status" value="1"/>
</dbReference>
<dbReference type="EMBL" id="CP014502">
    <property type="protein sequence ID" value="ANB14314.1"/>
    <property type="molecule type" value="Genomic_DNA"/>
</dbReference>
<proteinExistence type="predicted"/>
<feature type="region of interest" description="Disordered" evidence="2">
    <location>
        <begin position="1"/>
        <end position="206"/>
    </location>
</feature>